<dbReference type="InterPro" id="IPR004152">
    <property type="entry name" value="GAT_dom"/>
</dbReference>
<dbReference type="Pfam" id="PF03127">
    <property type="entry name" value="GAT"/>
    <property type="match status" value="1"/>
</dbReference>
<evidence type="ECO:0000256" key="4">
    <source>
        <dbReference type="SAM" id="MobiDB-lite"/>
    </source>
</evidence>
<dbReference type="Gene3D" id="1.25.40.90">
    <property type="match status" value="1"/>
</dbReference>
<dbReference type="GO" id="GO:0016192">
    <property type="term" value="P:vesicle-mediated transport"/>
    <property type="evidence" value="ECO:0007669"/>
    <property type="project" value="UniProtKB-ARBA"/>
</dbReference>
<feature type="region of interest" description="Disordered" evidence="4">
    <location>
        <begin position="209"/>
        <end position="228"/>
    </location>
</feature>
<dbReference type="InterPro" id="IPR008942">
    <property type="entry name" value="ENTH_VHS"/>
</dbReference>
<keyword evidence="5" id="KW-1133">Transmembrane helix</keyword>
<feature type="domain" description="GAT" evidence="7">
    <location>
        <begin position="418"/>
        <end position="507"/>
    </location>
</feature>
<dbReference type="PROSITE" id="PS50179">
    <property type="entry name" value="VHS"/>
    <property type="match status" value="1"/>
</dbReference>
<sequence>MGRGRDWAQEAPEAWRRRDGAQQVPPAANTRARLCCLLGGPYQYITLFYPPVQQPALVKLPIKRQQQCNAAQRMTSLSRRNLVEPSPIVLAPLLIGGGCLIAIPIQLQRRYRSLPYRDQPALTACRIERFREPHRCPAGGNHEAPKWQPSSSSSSNFLLPYDLTLYAETASSLSCKALTAHLLIFFPLRVRTSTAAMKAMKSMSMKSMLGPLKRKPRESGLDEGDSSSAVVAPVDAGLDTPEANALRNVQSFCLSGGPHGSGEEVVYLPVIVESVDASPQAAKEVAVVIRKYLSKDNYSKPYIQYNAIMLIRILADNPGKSFTKNLDSKFVDAAKQLLRLGRDPSVKQILIETLNTFQREKADDENLALLNEMWKKEQEKMSKVYGPPGAPRTMNVPTFNPNAQNNYFSRSHTSRHLPGPQELASRIEEAKTSATLLSQTVQSTPPSELIQNELVREFADRCQSATRSIQAYMIAENPSPDNDTMETLIETNEQLTSAMSQHQRALLAARKAAGLGTGGTPSPAGSGGFAPPPGPPPSQQKQAMPSRKAVQAQNRASDVSDDEPENPFSDPEPSSSRTHNPPFPKDEEPRNTGQFDDRLGIEPYHPGFNPTKSFVARQDSSVGKVTMSAAVPESEESSGDAGGSSGYGTKAGSKAPVFRY</sequence>
<protein>
    <recommendedName>
        <fullName evidence="10">GAT domain-containing protein</fullName>
    </recommendedName>
</protein>
<keyword evidence="9" id="KW-1185">Reference proteome</keyword>
<feature type="region of interest" description="Disordered" evidence="4">
    <location>
        <begin position="511"/>
        <end position="660"/>
    </location>
</feature>
<feature type="compositionally biased region" description="Low complexity" evidence="4">
    <location>
        <begin position="511"/>
        <end position="524"/>
    </location>
</feature>
<dbReference type="EMBL" id="PDLM01000004">
    <property type="protein sequence ID" value="RDW80217.1"/>
    <property type="molecule type" value="Genomic_DNA"/>
</dbReference>
<evidence type="ECO:0000256" key="1">
    <source>
        <dbReference type="ARBA" id="ARBA00011446"/>
    </source>
</evidence>
<dbReference type="AlphaFoldDB" id="A0A3D8S1P1"/>
<feature type="region of interest" description="Disordered" evidence="4">
    <location>
        <begin position="1"/>
        <end position="24"/>
    </location>
</feature>
<dbReference type="InterPro" id="IPR038425">
    <property type="entry name" value="GAT_sf"/>
</dbReference>
<evidence type="ECO:0000259" key="6">
    <source>
        <dbReference type="PROSITE" id="PS50179"/>
    </source>
</evidence>
<accession>A0A3D8S1P1</accession>
<evidence type="ECO:0000259" key="7">
    <source>
        <dbReference type="PROSITE" id="PS50909"/>
    </source>
</evidence>
<dbReference type="SUPFAM" id="SSF48464">
    <property type="entry name" value="ENTH/VHS domain"/>
    <property type="match status" value="1"/>
</dbReference>
<dbReference type="STRING" id="1849047.A0A3D8S1P1"/>
<keyword evidence="2" id="KW-0813">Transport</keyword>
<gene>
    <name evidence="8" type="ORF">BP6252_04855</name>
</gene>
<evidence type="ECO:0000313" key="8">
    <source>
        <dbReference type="EMBL" id="RDW80217.1"/>
    </source>
</evidence>
<dbReference type="Gene3D" id="1.20.58.160">
    <property type="match status" value="1"/>
</dbReference>
<dbReference type="GO" id="GO:0043130">
    <property type="term" value="F:ubiquitin binding"/>
    <property type="evidence" value="ECO:0007669"/>
    <property type="project" value="InterPro"/>
</dbReference>
<dbReference type="OrthoDB" id="5393057at2759"/>
<evidence type="ECO:0000256" key="3">
    <source>
        <dbReference type="ARBA" id="ARBA00022927"/>
    </source>
</evidence>
<evidence type="ECO:0000256" key="5">
    <source>
        <dbReference type="SAM" id="Phobius"/>
    </source>
</evidence>
<name>A0A3D8S1P1_9HELO</name>
<keyword evidence="5" id="KW-0812">Transmembrane</keyword>
<feature type="compositionally biased region" description="Basic and acidic residues" evidence="4">
    <location>
        <begin position="1"/>
        <end position="20"/>
    </location>
</feature>
<keyword evidence="3" id="KW-0653">Protein transport</keyword>
<dbReference type="GO" id="GO:0035091">
    <property type="term" value="F:phosphatidylinositol binding"/>
    <property type="evidence" value="ECO:0007669"/>
    <property type="project" value="InterPro"/>
</dbReference>
<dbReference type="SUPFAM" id="SSF89009">
    <property type="entry name" value="GAT-like domain"/>
    <property type="match status" value="1"/>
</dbReference>
<feature type="compositionally biased region" description="Basic and acidic residues" evidence="4">
    <location>
        <begin position="584"/>
        <end position="600"/>
    </location>
</feature>
<evidence type="ECO:0008006" key="10">
    <source>
        <dbReference type="Google" id="ProtNLM"/>
    </source>
</evidence>
<feature type="transmembrane region" description="Helical" evidence="5">
    <location>
        <begin position="88"/>
        <end position="107"/>
    </location>
</feature>
<dbReference type="GO" id="GO:0007034">
    <property type="term" value="P:vacuolar transport"/>
    <property type="evidence" value="ECO:0007669"/>
    <property type="project" value="UniProtKB-ARBA"/>
</dbReference>
<organism evidence="8 9">
    <name type="scientific">Coleophoma cylindrospora</name>
    <dbReference type="NCBI Taxonomy" id="1849047"/>
    <lineage>
        <taxon>Eukaryota</taxon>
        <taxon>Fungi</taxon>
        <taxon>Dikarya</taxon>
        <taxon>Ascomycota</taxon>
        <taxon>Pezizomycotina</taxon>
        <taxon>Leotiomycetes</taxon>
        <taxon>Helotiales</taxon>
        <taxon>Dermateaceae</taxon>
        <taxon>Coleophoma</taxon>
    </lineage>
</organism>
<dbReference type="CDD" id="cd21383">
    <property type="entry name" value="GAT_GGA_Tom1-like"/>
    <property type="match status" value="1"/>
</dbReference>
<proteinExistence type="predicted"/>
<comment type="subunit">
    <text evidence="1">Component of the ESCRT-0 complex composed of HSE1 and VPS27.</text>
</comment>
<dbReference type="Proteomes" id="UP000256645">
    <property type="component" value="Unassembled WGS sequence"/>
</dbReference>
<evidence type="ECO:0000313" key="9">
    <source>
        <dbReference type="Proteomes" id="UP000256645"/>
    </source>
</evidence>
<keyword evidence="5" id="KW-0472">Membrane</keyword>
<dbReference type="InterPro" id="IPR002014">
    <property type="entry name" value="VHS_dom"/>
</dbReference>
<feature type="domain" description="VHS" evidence="6">
    <location>
        <begin position="271"/>
        <end position="385"/>
    </location>
</feature>
<dbReference type="PROSITE" id="PS50909">
    <property type="entry name" value="GAT"/>
    <property type="match status" value="1"/>
</dbReference>
<reference evidence="8 9" key="1">
    <citation type="journal article" date="2018" name="IMA Fungus">
        <title>IMA Genome-F 9: Draft genome sequence of Annulohypoxylon stygium, Aspergillus mulundensis, Berkeleyomyces basicola (syn. Thielaviopsis basicola), Ceratocystis smalleyi, two Cercospora beticola strains, Coleophoma cylindrospora, Fusarium fracticaudum, Phialophora cf. hyalina, and Morchella septimelata.</title>
        <authorList>
            <person name="Wingfield B.D."/>
            <person name="Bills G.F."/>
            <person name="Dong Y."/>
            <person name="Huang W."/>
            <person name="Nel W.J."/>
            <person name="Swalarsk-Parry B.S."/>
            <person name="Vaghefi N."/>
            <person name="Wilken P.M."/>
            <person name="An Z."/>
            <person name="de Beer Z.W."/>
            <person name="De Vos L."/>
            <person name="Chen L."/>
            <person name="Duong T.A."/>
            <person name="Gao Y."/>
            <person name="Hammerbacher A."/>
            <person name="Kikkert J.R."/>
            <person name="Li Y."/>
            <person name="Li H."/>
            <person name="Li K."/>
            <person name="Li Q."/>
            <person name="Liu X."/>
            <person name="Ma X."/>
            <person name="Naidoo K."/>
            <person name="Pethybridge S.J."/>
            <person name="Sun J."/>
            <person name="Steenkamp E.T."/>
            <person name="van der Nest M.A."/>
            <person name="van Wyk S."/>
            <person name="Wingfield M.J."/>
            <person name="Xiong C."/>
            <person name="Yue Q."/>
            <person name="Zhang X."/>
        </authorList>
    </citation>
    <scope>NUCLEOTIDE SEQUENCE [LARGE SCALE GENOMIC DNA]</scope>
    <source>
        <strain evidence="8 9">BP6252</strain>
    </source>
</reference>
<dbReference type="GO" id="GO:0015031">
    <property type="term" value="P:protein transport"/>
    <property type="evidence" value="ECO:0007669"/>
    <property type="project" value="UniProtKB-KW"/>
</dbReference>
<comment type="caution">
    <text evidence="8">The sequence shown here is derived from an EMBL/GenBank/DDBJ whole genome shotgun (WGS) entry which is preliminary data.</text>
</comment>
<evidence type="ECO:0000256" key="2">
    <source>
        <dbReference type="ARBA" id="ARBA00022448"/>
    </source>
</evidence>